<dbReference type="RefSeq" id="WP_124937904.1">
    <property type="nucleotide sequence ID" value="NZ_RJVQ01000006.1"/>
</dbReference>
<evidence type="ECO:0000259" key="1">
    <source>
        <dbReference type="Pfam" id="PF13577"/>
    </source>
</evidence>
<keyword evidence="3" id="KW-1185">Reference proteome</keyword>
<dbReference type="SUPFAM" id="SSF54427">
    <property type="entry name" value="NTF2-like"/>
    <property type="match status" value="1"/>
</dbReference>
<dbReference type="OrthoDB" id="8686501at2"/>
<sequence length="171" mass="19554">MQELERLQRRIDALESEQSIRYCINRYMDLCDRLSLETPFDELGELFTQDAIWQGKGARYAKSFGGYAGREEIVNMLKTYATNPPHFALNVHYLSSEVIRVDGDSANASWNMIQVSTFNAGGSHLNSARLSVTFSRKEGMWRISCFQTENLFSRPISDWNSEAELPVPESK</sequence>
<gene>
    <name evidence="2" type="ORF">EES38_14400</name>
</gene>
<dbReference type="Proteomes" id="UP000281112">
    <property type="component" value="Unassembled WGS sequence"/>
</dbReference>
<dbReference type="AlphaFoldDB" id="A0A3N9TDS3"/>
<reference evidence="2 3" key="1">
    <citation type="submission" date="2018-11" db="EMBL/GenBank/DDBJ databases">
        <title>Vibrio LJC006 sp. nov., isolated from seawater during the bloom of the enteromorpha.</title>
        <authorList>
            <person name="Liang J."/>
        </authorList>
    </citation>
    <scope>NUCLEOTIDE SEQUENCE [LARGE SCALE GENOMIC DNA]</scope>
    <source>
        <strain evidence="2 3">LJC006</strain>
    </source>
</reference>
<name>A0A3N9TDS3_9VIBR</name>
<dbReference type="Pfam" id="PF13577">
    <property type="entry name" value="SnoaL_4"/>
    <property type="match status" value="1"/>
</dbReference>
<evidence type="ECO:0000313" key="2">
    <source>
        <dbReference type="EMBL" id="RQW62367.1"/>
    </source>
</evidence>
<protein>
    <submittedName>
        <fullName evidence="2">Nuclear transport factor 2 family protein</fullName>
    </submittedName>
</protein>
<feature type="domain" description="SnoaL-like" evidence="1">
    <location>
        <begin position="13"/>
        <end position="144"/>
    </location>
</feature>
<organism evidence="2 3">
    <name type="scientific">Vibrio viridaestus</name>
    <dbReference type="NCBI Taxonomy" id="2487322"/>
    <lineage>
        <taxon>Bacteria</taxon>
        <taxon>Pseudomonadati</taxon>
        <taxon>Pseudomonadota</taxon>
        <taxon>Gammaproteobacteria</taxon>
        <taxon>Vibrionales</taxon>
        <taxon>Vibrionaceae</taxon>
        <taxon>Vibrio</taxon>
    </lineage>
</organism>
<dbReference type="InterPro" id="IPR037401">
    <property type="entry name" value="SnoaL-like"/>
</dbReference>
<evidence type="ECO:0000313" key="3">
    <source>
        <dbReference type="Proteomes" id="UP000281112"/>
    </source>
</evidence>
<accession>A0A3N9TDS3</accession>
<comment type="caution">
    <text evidence="2">The sequence shown here is derived from an EMBL/GenBank/DDBJ whole genome shotgun (WGS) entry which is preliminary data.</text>
</comment>
<dbReference type="InterPro" id="IPR032710">
    <property type="entry name" value="NTF2-like_dom_sf"/>
</dbReference>
<dbReference type="EMBL" id="RJVQ01000006">
    <property type="protein sequence ID" value="RQW62367.1"/>
    <property type="molecule type" value="Genomic_DNA"/>
</dbReference>
<proteinExistence type="predicted"/>
<dbReference type="Gene3D" id="3.10.450.50">
    <property type="match status" value="1"/>
</dbReference>